<dbReference type="CDD" id="cd07016">
    <property type="entry name" value="S14_ClpP_1"/>
    <property type="match status" value="1"/>
</dbReference>
<evidence type="ECO:0000256" key="3">
    <source>
        <dbReference type="ARBA" id="ARBA00022670"/>
    </source>
</evidence>
<feature type="transmembrane region" description="Helical" evidence="7">
    <location>
        <begin position="76"/>
        <end position="99"/>
    </location>
</feature>
<dbReference type="Proteomes" id="UP000263486">
    <property type="component" value="Unassembled WGS sequence"/>
</dbReference>
<evidence type="ECO:0000256" key="5">
    <source>
        <dbReference type="ARBA" id="ARBA00022825"/>
    </source>
</evidence>
<accession>A0ABX9KJA7</accession>
<comment type="similarity">
    <text evidence="1 6">Belongs to the peptidase S14 family.</text>
</comment>
<dbReference type="RefSeq" id="WP_114641454.1">
    <property type="nucleotide sequence ID" value="NZ_JAACIO010000004.1"/>
</dbReference>
<sequence length="374" mass="42023">MSLLNAVMQGDKKAEIRIYGVIGEGWAADVTSEDINRELDALGDVTEISVRINSPGGGVGAGCAIYNSLKRHKAKIIVYIDGICASIATVVAMAGDVIIMSRVAMMMVHNPYFPRTSGGAKELRKQADDLDKFKEVSIGAYLTKVKITREEVIEKMDYETWMNADEAKEYGFITEIENDSEANMMAVNNNMLMCGKDLQLDISKYKNLNSFLKKEHLLKTKPVNKNTNIDNLNNKGDEKMELNQLMQQHPDLYKQIVQVGVNQERDRIKNLETIEQRAGRSLECIQKAKFETPLEATNQELMTDILQEMTTQPKNTEKQPKAQNKMDILLNKIDDAKAGGIQEQILDGMTKEELEAKQEEEEIDDIVALANEIE</sequence>
<dbReference type="InterPro" id="IPR029045">
    <property type="entry name" value="ClpP/crotonase-like_dom_sf"/>
</dbReference>
<dbReference type="Pfam" id="PF00574">
    <property type="entry name" value="CLP_protease"/>
    <property type="match status" value="1"/>
</dbReference>
<dbReference type="EMBL" id="QUAJ01000004">
    <property type="protein sequence ID" value="REI42413.1"/>
    <property type="molecule type" value="Genomic_DNA"/>
</dbReference>
<dbReference type="PANTHER" id="PTHR10381">
    <property type="entry name" value="ATP-DEPENDENT CLP PROTEASE PROTEOLYTIC SUBUNIT"/>
    <property type="match status" value="1"/>
</dbReference>
<dbReference type="GO" id="GO:0006508">
    <property type="term" value="P:proteolysis"/>
    <property type="evidence" value="ECO:0007669"/>
    <property type="project" value="UniProtKB-KW"/>
</dbReference>
<organism evidence="8 9">
    <name type="scientific">Psychrilyobacter piezotolerans</name>
    <dbReference type="NCBI Taxonomy" id="2293438"/>
    <lineage>
        <taxon>Bacteria</taxon>
        <taxon>Fusobacteriati</taxon>
        <taxon>Fusobacteriota</taxon>
        <taxon>Fusobacteriia</taxon>
        <taxon>Fusobacteriales</taxon>
        <taxon>Fusobacteriaceae</taxon>
        <taxon>Psychrilyobacter</taxon>
    </lineage>
</organism>
<evidence type="ECO:0000313" key="9">
    <source>
        <dbReference type="Proteomes" id="UP000263486"/>
    </source>
</evidence>
<evidence type="ECO:0000256" key="6">
    <source>
        <dbReference type="RuleBase" id="RU003567"/>
    </source>
</evidence>
<keyword evidence="3 8" id="KW-0645">Protease</keyword>
<evidence type="ECO:0000256" key="1">
    <source>
        <dbReference type="ARBA" id="ARBA00007039"/>
    </source>
</evidence>
<evidence type="ECO:0000256" key="2">
    <source>
        <dbReference type="ARBA" id="ARBA00022490"/>
    </source>
</evidence>
<dbReference type="GO" id="GO:0008233">
    <property type="term" value="F:peptidase activity"/>
    <property type="evidence" value="ECO:0007669"/>
    <property type="project" value="UniProtKB-KW"/>
</dbReference>
<evidence type="ECO:0000256" key="4">
    <source>
        <dbReference type="ARBA" id="ARBA00022801"/>
    </source>
</evidence>
<evidence type="ECO:0000313" key="8">
    <source>
        <dbReference type="EMBL" id="REI42413.1"/>
    </source>
</evidence>
<keyword evidence="7" id="KW-0812">Transmembrane</keyword>
<dbReference type="PANTHER" id="PTHR10381:SF70">
    <property type="entry name" value="ATP-DEPENDENT CLP PROTEASE PROTEOLYTIC SUBUNIT"/>
    <property type="match status" value="1"/>
</dbReference>
<dbReference type="PRINTS" id="PR00127">
    <property type="entry name" value="CLPPROTEASEP"/>
</dbReference>
<protein>
    <recommendedName>
        <fullName evidence="6">ATP-dependent Clp protease proteolytic subunit</fullName>
    </recommendedName>
</protein>
<keyword evidence="7" id="KW-0472">Membrane</keyword>
<reference evidence="8 9" key="1">
    <citation type="submission" date="2018-08" db="EMBL/GenBank/DDBJ databases">
        <title>Draft genome sequence of Psychrilyobacter sp. strain SD5 isolated from Black Sea water.</title>
        <authorList>
            <person name="Yadav S."/>
            <person name="Villanueva L."/>
            <person name="Damste J.S.S."/>
        </authorList>
    </citation>
    <scope>NUCLEOTIDE SEQUENCE [LARGE SCALE GENOMIC DNA]</scope>
    <source>
        <strain evidence="8 9">SD5</strain>
    </source>
</reference>
<dbReference type="Gene3D" id="3.90.226.10">
    <property type="entry name" value="2-enoyl-CoA Hydratase, Chain A, domain 1"/>
    <property type="match status" value="1"/>
</dbReference>
<comment type="caution">
    <text evidence="8">The sequence shown here is derived from an EMBL/GenBank/DDBJ whole genome shotgun (WGS) entry which is preliminary data.</text>
</comment>
<dbReference type="SUPFAM" id="SSF52096">
    <property type="entry name" value="ClpP/crotonase"/>
    <property type="match status" value="1"/>
</dbReference>
<keyword evidence="2" id="KW-0963">Cytoplasm</keyword>
<dbReference type="InterPro" id="IPR023562">
    <property type="entry name" value="ClpP/TepA"/>
</dbReference>
<dbReference type="NCBIfam" id="NF045542">
    <property type="entry name" value="Clp_rel_HeadMat"/>
    <property type="match status" value="1"/>
</dbReference>
<dbReference type="InterPro" id="IPR001907">
    <property type="entry name" value="ClpP"/>
</dbReference>
<keyword evidence="9" id="KW-1185">Reference proteome</keyword>
<keyword evidence="4" id="KW-0378">Hydrolase</keyword>
<proteinExistence type="inferred from homology"/>
<gene>
    <name evidence="8" type="ORF">DYH56_03410</name>
</gene>
<keyword evidence="7" id="KW-1133">Transmembrane helix</keyword>
<evidence type="ECO:0000256" key="7">
    <source>
        <dbReference type="SAM" id="Phobius"/>
    </source>
</evidence>
<name>A0ABX9KJA7_9FUSO</name>
<keyword evidence="5" id="KW-0720">Serine protease</keyword>